<evidence type="ECO:0000256" key="8">
    <source>
        <dbReference type="RuleBase" id="RU003471"/>
    </source>
</evidence>
<name>A0A927EZZ6_9ACTN</name>
<dbReference type="RefSeq" id="WP_191210381.1">
    <property type="nucleotide sequence ID" value="NZ_BAABKL010000007.1"/>
</dbReference>
<dbReference type="EMBL" id="JACXYU010000008">
    <property type="protein sequence ID" value="MBD3933084.1"/>
    <property type="molecule type" value="Genomic_DNA"/>
</dbReference>
<comment type="subcellular location">
    <subcellularLocation>
        <location evidence="1">Secreted</location>
    </subcellularLocation>
</comment>
<comment type="subunit">
    <text evidence="3">Homodimer.</text>
</comment>
<evidence type="ECO:0000256" key="6">
    <source>
        <dbReference type="ARBA" id="ARBA00022900"/>
    </source>
</evidence>
<proteinExistence type="inferred from homology"/>
<keyword evidence="4" id="KW-0964">Secreted</keyword>
<comment type="caution">
    <text evidence="10">The sequence shown here is derived from an EMBL/GenBank/DDBJ whole genome shotgun (WGS) entry which is preliminary data.</text>
</comment>
<keyword evidence="11" id="KW-1185">Reference proteome</keyword>
<dbReference type="GO" id="GO:0005576">
    <property type="term" value="C:extracellular region"/>
    <property type="evidence" value="ECO:0007669"/>
    <property type="project" value="UniProtKB-SubCell"/>
</dbReference>
<dbReference type="PRINTS" id="PR00294">
    <property type="entry name" value="SSBTLNINHBTR"/>
</dbReference>
<keyword evidence="5 8" id="KW-0646">Protease inhibitor</keyword>
<keyword evidence="7" id="KW-1015">Disulfide bond</keyword>
<evidence type="ECO:0000256" key="3">
    <source>
        <dbReference type="ARBA" id="ARBA00011738"/>
    </source>
</evidence>
<protein>
    <submittedName>
        <fullName evidence="10">Subtilase-type protease inhibitor</fullName>
    </submittedName>
</protein>
<evidence type="ECO:0000256" key="2">
    <source>
        <dbReference type="ARBA" id="ARBA00010472"/>
    </source>
</evidence>
<dbReference type="Proteomes" id="UP000632289">
    <property type="component" value="Unassembled WGS sequence"/>
</dbReference>
<reference evidence="10" key="1">
    <citation type="submission" date="2020-09" db="EMBL/GenBank/DDBJ databases">
        <title>Secondary metabolite and genome analysis of marine Streptomyces chumphonensis KK1-2T.</title>
        <authorList>
            <person name="Phongsopitanun W."/>
            <person name="Kanchanasin P."/>
            <person name="Pittayakhajonwut P."/>
            <person name="Suwanborirux K."/>
            <person name="Tanasupawat S."/>
        </authorList>
    </citation>
    <scope>NUCLEOTIDE SEQUENCE</scope>
    <source>
        <strain evidence="10">KK1-2</strain>
    </source>
</reference>
<evidence type="ECO:0000256" key="4">
    <source>
        <dbReference type="ARBA" id="ARBA00022525"/>
    </source>
</evidence>
<dbReference type="GO" id="GO:0004867">
    <property type="term" value="F:serine-type endopeptidase inhibitor activity"/>
    <property type="evidence" value="ECO:0007669"/>
    <property type="project" value="UniProtKB-KW"/>
</dbReference>
<gene>
    <name evidence="10" type="ORF">IF129_16180</name>
</gene>
<dbReference type="Pfam" id="PF00720">
    <property type="entry name" value="SSI"/>
    <property type="match status" value="1"/>
</dbReference>
<dbReference type="InterPro" id="IPR036819">
    <property type="entry name" value="Subtilisin_inhibitor-like_sf"/>
</dbReference>
<comment type="similarity">
    <text evidence="2 8">Belongs to the protease inhibitor I16 (SSI) family.</text>
</comment>
<accession>A0A927EZZ6</accession>
<dbReference type="Gene3D" id="3.30.350.10">
    <property type="entry name" value="Subtilisin inhibitor-like"/>
    <property type="match status" value="1"/>
</dbReference>
<evidence type="ECO:0000256" key="1">
    <source>
        <dbReference type="ARBA" id="ARBA00004613"/>
    </source>
</evidence>
<sequence>MRIPAKLAATGTLITAAVLVPFGGGIAHATPVSQPSQPTSPPAPSALTLTLAHGDSAATTAPERAVTLSCAPDAGTHPDAASACTQLAAANGDFTALPTNPDRFCPMVYDPVVVTAEGVWKGQRVSFERTYGNTCVLSAEDHAVFAF</sequence>
<dbReference type="PROSITE" id="PS00999">
    <property type="entry name" value="SSI"/>
    <property type="match status" value="1"/>
</dbReference>
<organism evidence="10 11">
    <name type="scientific">Streptomyces chumphonensis</name>
    <dbReference type="NCBI Taxonomy" id="1214925"/>
    <lineage>
        <taxon>Bacteria</taxon>
        <taxon>Bacillati</taxon>
        <taxon>Actinomycetota</taxon>
        <taxon>Actinomycetes</taxon>
        <taxon>Kitasatosporales</taxon>
        <taxon>Streptomycetaceae</taxon>
        <taxon>Streptomyces</taxon>
    </lineage>
</organism>
<keyword evidence="6 8" id="KW-0722">Serine protease inhibitor</keyword>
<dbReference type="AlphaFoldDB" id="A0A927EZZ6"/>
<dbReference type="SUPFAM" id="SSF55399">
    <property type="entry name" value="Subtilisin inhibitor"/>
    <property type="match status" value="1"/>
</dbReference>
<evidence type="ECO:0000313" key="11">
    <source>
        <dbReference type="Proteomes" id="UP000632289"/>
    </source>
</evidence>
<evidence type="ECO:0000313" key="10">
    <source>
        <dbReference type="EMBL" id="MBD3933084.1"/>
    </source>
</evidence>
<dbReference type="InterPro" id="IPR023549">
    <property type="entry name" value="Subtilisin_inhibitor"/>
</dbReference>
<evidence type="ECO:0000259" key="9">
    <source>
        <dbReference type="Pfam" id="PF00720"/>
    </source>
</evidence>
<feature type="domain" description="Subtilisin inhibitor" evidence="9">
    <location>
        <begin position="43"/>
        <end position="133"/>
    </location>
</feature>
<dbReference type="InterPro" id="IPR000691">
    <property type="entry name" value="Prot_inh_I16_SSI"/>
</dbReference>
<evidence type="ECO:0000256" key="5">
    <source>
        <dbReference type="ARBA" id="ARBA00022690"/>
    </source>
</evidence>
<evidence type="ECO:0000256" key="7">
    <source>
        <dbReference type="ARBA" id="ARBA00023157"/>
    </source>
</evidence>
<dbReference type="InterPro" id="IPR020054">
    <property type="entry name" value="Prot_inh_SSI_I16_CS"/>
</dbReference>